<dbReference type="PROSITE" id="PS51059">
    <property type="entry name" value="PARP_CATALYTIC"/>
    <property type="match status" value="1"/>
</dbReference>
<organism evidence="4 5">
    <name type="scientific">Gulo gulo</name>
    <name type="common">Wolverine</name>
    <name type="synonym">Gluton</name>
    <dbReference type="NCBI Taxonomy" id="48420"/>
    <lineage>
        <taxon>Eukaryota</taxon>
        <taxon>Metazoa</taxon>
        <taxon>Chordata</taxon>
        <taxon>Craniata</taxon>
        <taxon>Vertebrata</taxon>
        <taxon>Euteleostomi</taxon>
        <taxon>Mammalia</taxon>
        <taxon>Eutheria</taxon>
        <taxon>Laurasiatheria</taxon>
        <taxon>Carnivora</taxon>
        <taxon>Caniformia</taxon>
        <taxon>Musteloidea</taxon>
        <taxon>Mustelidae</taxon>
        <taxon>Guloninae</taxon>
        <taxon>Gulo</taxon>
    </lineage>
</organism>
<gene>
    <name evidence="4" type="ORF">BN2614_LOCUS1</name>
</gene>
<feature type="domain" description="VIT" evidence="3">
    <location>
        <begin position="97"/>
        <end position="225"/>
    </location>
</feature>
<keyword evidence="5" id="KW-1185">Reference proteome</keyword>
<evidence type="ECO:0000256" key="1">
    <source>
        <dbReference type="ARBA" id="ARBA00024347"/>
    </source>
</evidence>
<sequence>MDLNKKDFSLSEAPPGYDSVHGVRATTTVTTDFEDDEFVVYKTNQIKMKYIIKFCIFGDEIKDFHPCNTAELEEYRPEFSNFSNVEDYHLADTKPSSNIKSGLQDVSGNSVPLEDVHIKGKIIDFVAQVIVFQTYTNQSSVPIEARYIFPLDEKAAVCGFEAFINGKHIVGEVKEKEAAHCEYREAITQGHGAYLMDQDAPDVFTVSVGNLPPKAKVLIKVTYITELSIQGNTAIFFMPAAVAPWQQDKVLNENIQDTVEKIYIEKIGTKQSFSLSMSIEMPYVIESISSDTHKLRQKRTDYKAVISTMEGSSLDTDGFSLHVGLSDAYLPR</sequence>
<dbReference type="PROSITE" id="PS51468">
    <property type="entry name" value="VIT"/>
    <property type="match status" value="1"/>
</dbReference>
<dbReference type="Pfam" id="PF08487">
    <property type="entry name" value="VIT"/>
    <property type="match status" value="1"/>
</dbReference>
<dbReference type="InterPro" id="IPR013694">
    <property type="entry name" value="VIT"/>
</dbReference>
<dbReference type="SUPFAM" id="SSF56399">
    <property type="entry name" value="ADP-ribosylation"/>
    <property type="match status" value="1"/>
</dbReference>
<dbReference type="InterPro" id="IPR031273">
    <property type="entry name" value="PARP4"/>
</dbReference>
<dbReference type="GO" id="GO:0005737">
    <property type="term" value="C:cytoplasm"/>
    <property type="evidence" value="ECO:0007669"/>
    <property type="project" value="TreeGrafter"/>
</dbReference>
<reference evidence="4 5" key="1">
    <citation type="submission" date="2018-10" db="EMBL/GenBank/DDBJ databases">
        <authorList>
            <person name="Ekblom R."/>
            <person name="Jareborg N."/>
        </authorList>
    </citation>
    <scope>NUCLEOTIDE SEQUENCE [LARGE SCALE GENOMIC DNA]</scope>
    <source>
        <tissue evidence="4">Muscle</tissue>
    </source>
</reference>
<dbReference type="InterPro" id="IPR012317">
    <property type="entry name" value="Poly(ADP-ribose)pol_cat_dom"/>
</dbReference>
<dbReference type="PANTHER" id="PTHR46530">
    <property type="entry name" value="PROTEIN MONO-ADP-RIBOSYLTRANSFERASE PARP4"/>
    <property type="match status" value="1"/>
</dbReference>
<evidence type="ECO:0000313" key="5">
    <source>
        <dbReference type="Proteomes" id="UP000269945"/>
    </source>
</evidence>
<dbReference type="EMBL" id="CYRY02003537">
    <property type="protein sequence ID" value="VCW68146.1"/>
    <property type="molecule type" value="Genomic_DNA"/>
</dbReference>
<name>A0A9X9PVK1_GULGU</name>
<dbReference type="PANTHER" id="PTHR46530:SF1">
    <property type="entry name" value="PROTEIN MONO-ADP-RIBOSYLTRANSFERASE PARP4"/>
    <property type="match status" value="1"/>
</dbReference>
<feature type="domain" description="PARP catalytic" evidence="2">
    <location>
        <begin position="1"/>
        <end position="63"/>
    </location>
</feature>
<evidence type="ECO:0000259" key="3">
    <source>
        <dbReference type="PROSITE" id="PS51468"/>
    </source>
</evidence>
<comment type="similarity">
    <text evidence="1">Belongs to the ARTD/PARP family.</text>
</comment>
<evidence type="ECO:0000313" key="4">
    <source>
        <dbReference type="EMBL" id="VCW68146.1"/>
    </source>
</evidence>
<proteinExistence type="inferred from homology"/>
<dbReference type="GO" id="GO:0003950">
    <property type="term" value="F:NAD+ poly-ADP-ribosyltransferase activity"/>
    <property type="evidence" value="ECO:0007669"/>
    <property type="project" value="InterPro"/>
</dbReference>
<dbReference type="AlphaFoldDB" id="A0A9X9PVK1"/>
<protein>
    <recommendedName>
        <fullName evidence="6">VIT domain-containing protein</fullName>
    </recommendedName>
</protein>
<evidence type="ECO:0000259" key="2">
    <source>
        <dbReference type="PROSITE" id="PS51059"/>
    </source>
</evidence>
<accession>A0A9X9PVK1</accession>
<evidence type="ECO:0008006" key="6">
    <source>
        <dbReference type="Google" id="ProtNLM"/>
    </source>
</evidence>
<dbReference type="Gene3D" id="3.90.228.10">
    <property type="match status" value="1"/>
</dbReference>
<dbReference type="Proteomes" id="UP000269945">
    <property type="component" value="Unassembled WGS sequence"/>
</dbReference>
<dbReference type="SMART" id="SM00609">
    <property type="entry name" value="VIT"/>
    <property type="match status" value="1"/>
</dbReference>
<comment type="caution">
    <text evidence="4">The sequence shown here is derived from an EMBL/GenBank/DDBJ whole genome shotgun (WGS) entry which is preliminary data.</text>
</comment>
<feature type="non-terminal residue" evidence="4">
    <location>
        <position position="1"/>
    </location>
</feature>